<evidence type="ECO:0000313" key="3">
    <source>
        <dbReference type="Proteomes" id="UP001607302"/>
    </source>
</evidence>
<dbReference type="AlphaFoldDB" id="A0ABD2A325"/>
<comment type="caution">
    <text evidence="2">The sequence shown here is derived from an EMBL/GenBank/DDBJ whole genome shotgun (WGS) entry which is preliminary data.</text>
</comment>
<gene>
    <name evidence="2" type="ORF">V1478_015986</name>
</gene>
<accession>A0ABD2A325</accession>
<keyword evidence="3" id="KW-1185">Reference proteome</keyword>
<feature type="region of interest" description="Disordered" evidence="1">
    <location>
        <begin position="145"/>
        <end position="178"/>
    </location>
</feature>
<feature type="non-terminal residue" evidence="2">
    <location>
        <position position="263"/>
    </location>
</feature>
<dbReference type="Proteomes" id="UP001607302">
    <property type="component" value="Unassembled WGS sequence"/>
</dbReference>
<evidence type="ECO:0000256" key="1">
    <source>
        <dbReference type="SAM" id="MobiDB-lite"/>
    </source>
</evidence>
<proteinExistence type="predicted"/>
<dbReference type="EMBL" id="JAUDFV010000156">
    <property type="protein sequence ID" value="KAL2714801.1"/>
    <property type="molecule type" value="Genomic_DNA"/>
</dbReference>
<sequence length="263" mass="30304">MRFSLANEEQTMYYPLDRLNVGGYAEFDGKSEKTGVSWKGCLCGWCSLGHFTQIAWILQIAHTSRPLPLLTFPTVSAHESRVKRLTHEHLFCLYHSCLHPTHSPRRRRSSGVWRCRDNARPTPMPHLHKHNAKIIRVWSTGHKYETKKEKKEEEEEEEDEEDEKKEKRKKSFVPASYERNHGTVPRVVTPLNISKEYRVFMAPSTPFHDHRSAGSGSPAKWEIAGELQRQAIADAMDPRTLCVDSTKTVAPLWTRQSIEATET</sequence>
<feature type="compositionally biased region" description="Acidic residues" evidence="1">
    <location>
        <begin position="152"/>
        <end position="163"/>
    </location>
</feature>
<reference evidence="2 3" key="1">
    <citation type="journal article" date="2024" name="Ann. Entomol. Soc. Am.">
        <title>Genomic analyses of the southern and eastern yellowjacket wasps (Hymenoptera: Vespidae) reveal evolutionary signatures of social life.</title>
        <authorList>
            <person name="Catto M.A."/>
            <person name="Caine P.B."/>
            <person name="Orr S.E."/>
            <person name="Hunt B.G."/>
            <person name="Goodisman M.A.D."/>
        </authorList>
    </citation>
    <scope>NUCLEOTIDE SEQUENCE [LARGE SCALE GENOMIC DNA]</scope>
    <source>
        <strain evidence="2">233</strain>
        <tissue evidence="2">Head and thorax</tissue>
    </source>
</reference>
<protein>
    <submittedName>
        <fullName evidence="2">Uncharacterized protein</fullName>
    </submittedName>
</protein>
<evidence type="ECO:0000313" key="2">
    <source>
        <dbReference type="EMBL" id="KAL2714801.1"/>
    </source>
</evidence>
<organism evidence="2 3">
    <name type="scientific">Vespula squamosa</name>
    <name type="common">Southern yellow jacket</name>
    <name type="synonym">Wasp</name>
    <dbReference type="NCBI Taxonomy" id="30214"/>
    <lineage>
        <taxon>Eukaryota</taxon>
        <taxon>Metazoa</taxon>
        <taxon>Ecdysozoa</taxon>
        <taxon>Arthropoda</taxon>
        <taxon>Hexapoda</taxon>
        <taxon>Insecta</taxon>
        <taxon>Pterygota</taxon>
        <taxon>Neoptera</taxon>
        <taxon>Endopterygota</taxon>
        <taxon>Hymenoptera</taxon>
        <taxon>Apocrita</taxon>
        <taxon>Aculeata</taxon>
        <taxon>Vespoidea</taxon>
        <taxon>Vespidae</taxon>
        <taxon>Vespinae</taxon>
        <taxon>Vespula</taxon>
    </lineage>
</organism>
<name>A0ABD2A325_VESSQ</name>